<evidence type="ECO:0000256" key="4">
    <source>
        <dbReference type="ARBA" id="ARBA00022771"/>
    </source>
</evidence>
<comment type="caution">
    <text evidence="9">The sequence shown here is derived from an EMBL/GenBank/DDBJ whole genome shotgun (WGS) entry which is preliminary data.</text>
</comment>
<protein>
    <recommendedName>
        <fullName evidence="8">C2H2-type domain-containing protein</fullName>
    </recommendedName>
</protein>
<evidence type="ECO:0000259" key="8">
    <source>
        <dbReference type="PROSITE" id="PS50157"/>
    </source>
</evidence>
<gene>
    <name evidence="9" type="ORF">CVLEPA_LOCUS28905</name>
</gene>
<accession>A0ABP0GVA3</accession>
<evidence type="ECO:0000256" key="6">
    <source>
        <dbReference type="ARBA" id="ARBA00023242"/>
    </source>
</evidence>
<feature type="domain" description="C2H2-type" evidence="8">
    <location>
        <begin position="284"/>
        <end position="312"/>
    </location>
</feature>
<keyword evidence="4 7" id="KW-0863">Zinc-finger</keyword>
<evidence type="ECO:0000313" key="9">
    <source>
        <dbReference type="EMBL" id="CAK8695661.1"/>
    </source>
</evidence>
<dbReference type="Gene3D" id="3.30.160.60">
    <property type="entry name" value="Classic Zinc Finger"/>
    <property type="match status" value="4"/>
</dbReference>
<keyword evidence="5" id="KW-0862">Zinc</keyword>
<feature type="domain" description="C2H2-type" evidence="8">
    <location>
        <begin position="313"/>
        <end position="340"/>
    </location>
</feature>
<dbReference type="PROSITE" id="PS50157">
    <property type="entry name" value="ZINC_FINGER_C2H2_2"/>
    <property type="match status" value="5"/>
</dbReference>
<feature type="domain" description="C2H2-type" evidence="8">
    <location>
        <begin position="256"/>
        <end position="283"/>
    </location>
</feature>
<evidence type="ECO:0000313" key="10">
    <source>
        <dbReference type="Proteomes" id="UP001642483"/>
    </source>
</evidence>
<organism evidence="9 10">
    <name type="scientific">Clavelina lepadiformis</name>
    <name type="common">Light-bulb sea squirt</name>
    <name type="synonym">Ascidia lepadiformis</name>
    <dbReference type="NCBI Taxonomy" id="159417"/>
    <lineage>
        <taxon>Eukaryota</taxon>
        <taxon>Metazoa</taxon>
        <taxon>Chordata</taxon>
        <taxon>Tunicata</taxon>
        <taxon>Ascidiacea</taxon>
        <taxon>Aplousobranchia</taxon>
        <taxon>Clavelinidae</taxon>
        <taxon>Clavelina</taxon>
    </lineage>
</organism>
<dbReference type="SUPFAM" id="SSF57667">
    <property type="entry name" value="beta-beta-alpha zinc fingers"/>
    <property type="match status" value="4"/>
</dbReference>
<dbReference type="InterPro" id="IPR036236">
    <property type="entry name" value="Znf_C2H2_sf"/>
</dbReference>
<sequence>MEAALGSVGDFDNPSAKFIAIMVLQELKAIRKDMNREIKRLSSSIEQLFSHFDASSAEYCSDYDLVQTEKDNVTSIVENSELQLPGHNKTTSNNDDLASSLLEVKRPLQALQNIPENPIISADSNNGKNNLQIDCVEIQIIQNENMDPASDEVSNFFDSCEIYESDQEHLSDEQMDESNVEDDDVAAEVKEEEEYILEEIPQDSYSVRTSENNCRQLRSFSKLRSEKHNVQCDICDKVFDNPNNFKSHYARHVGPFKCKICSKELSTKGGYKTHLLIHKNIRPHQCNQCDKAFFERAALRFHMRANHTGERPFACKLCGKAFVRKGNLTGHMVLHSGERPFRCEVCEKTFNRKSNLKLHMQVHIPDRAEECGHCDRSYIDKEALRKHRLKAHGIKSL</sequence>
<proteinExistence type="predicted"/>
<dbReference type="InterPro" id="IPR013087">
    <property type="entry name" value="Znf_C2H2_type"/>
</dbReference>
<evidence type="ECO:0000256" key="3">
    <source>
        <dbReference type="ARBA" id="ARBA00022737"/>
    </source>
</evidence>
<dbReference type="PANTHER" id="PTHR24394">
    <property type="entry name" value="ZINC FINGER PROTEIN"/>
    <property type="match status" value="1"/>
</dbReference>
<dbReference type="Proteomes" id="UP001642483">
    <property type="component" value="Unassembled WGS sequence"/>
</dbReference>
<feature type="domain" description="C2H2-type" evidence="8">
    <location>
        <begin position="230"/>
        <end position="257"/>
    </location>
</feature>
<keyword evidence="10" id="KW-1185">Reference proteome</keyword>
<reference evidence="9 10" key="1">
    <citation type="submission" date="2024-02" db="EMBL/GenBank/DDBJ databases">
        <authorList>
            <person name="Daric V."/>
            <person name="Darras S."/>
        </authorList>
    </citation>
    <scope>NUCLEOTIDE SEQUENCE [LARGE SCALE GENOMIC DNA]</scope>
</reference>
<keyword evidence="2" id="KW-0479">Metal-binding</keyword>
<evidence type="ECO:0000256" key="7">
    <source>
        <dbReference type="PROSITE-ProRule" id="PRU00042"/>
    </source>
</evidence>
<dbReference type="PROSITE" id="PS00028">
    <property type="entry name" value="ZINC_FINGER_C2H2_1"/>
    <property type="match status" value="6"/>
</dbReference>
<name>A0ABP0GVA3_CLALP</name>
<dbReference type="Pfam" id="PF00096">
    <property type="entry name" value="zf-C2H2"/>
    <property type="match status" value="5"/>
</dbReference>
<comment type="subcellular location">
    <subcellularLocation>
        <location evidence="1">Nucleus</location>
    </subcellularLocation>
</comment>
<evidence type="ECO:0000256" key="2">
    <source>
        <dbReference type="ARBA" id="ARBA00022723"/>
    </source>
</evidence>
<dbReference type="PANTHER" id="PTHR24394:SF29">
    <property type="entry name" value="MYONEURIN"/>
    <property type="match status" value="1"/>
</dbReference>
<evidence type="ECO:0000256" key="5">
    <source>
        <dbReference type="ARBA" id="ARBA00022833"/>
    </source>
</evidence>
<keyword evidence="6" id="KW-0539">Nucleus</keyword>
<dbReference type="SMART" id="SM00355">
    <property type="entry name" value="ZnF_C2H2"/>
    <property type="match status" value="6"/>
</dbReference>
<evidence type="ECO:0000256" key="1">
    <source>
        <dbReference type="ARBA" id="ARBA00004123"/>
    </source>
</evidence>
<keyword evidence="3" id="KW-0677">Repeat</keyword>
<dbReference type="EMBL" id="CAWYQH010000152">
    <property type="protein sequence ID" value="CAK8695661.1"/>
    <property type="molecule type" value="Genomic_DNA"/>
</dbReference>
<feature type="domain" description="C2H2-type" evidence="8">
    <location>
        <begin position="341"/>
        <end position="368"/>
    </location>
</feature>